<name>A0AAV4QN24_CAEEX</name>
<evidence type="ECO:0000313" key="2">
    <source>
        <dbReference type="Proteomes" id="UP001054945"/>
    </source>
</evidence>
<keyword evidence="2" id="KW-1185">Reference proteome</keyword>
<organism evidence="1 2">
    <name type="scientific">Caerostris extrusa</name>
    <name type="common">Bark spider</name>
    <name type="synonym">Caerostris bankana</name>
    <dbReference type="NCBI Taxonomy" id="172846"/>
    <lineage>
        <taxon>Eukaryota</taxon>
        <taxon>Metazoa</taxon>
        <taxon>Ecdysozoa</taxon>
        <taxon>Arthropoda</taxon>
        <taxon>Chelicerata</taxon>
        <taxon>Arachnida</taxon>
        <taxon>Araneae</taxon>
        <taxon>Araneomorphae</taxon>
        <taxon>Entelegynae</taxon>
        <taxon>Araneoidea</taxon>
        <taxon>Araneidae</taxon>
        <taxon>Caerostris</taxon>
    </lineage>
</organism>
<comment type="caution">
    <text evidence="1">The sequence shown here is derived from an EMBL/GenBank/DDBJ whole genome shotgun (WGS) entry which is preliminary data.</text>
</comment>
<protein>
    <submittedName>
        <fullName evidence="1">Uncharacterized protein</fullName>
    </submittedName>
</protein>
<gene>
    <name evidence="1" type="ORF">CEXT_687791</name>
</gene>
<proteinExistence type="predicted"/>
<dbReference type="Proteomes" id="UP001054945">
    <property type="component" value="Unassembled WGS sequence"/>
</dbReference>
<evidence type="ECO:0000313" key="1">
    <source>
        <dbReference type="EMBL" id="GIY11453.1"/>
    </source>
</evidence>
<accession>A0AAV4QN24</accession>
<dbReference type="AlphaFoldDB" id="A0AAV4QN24"/>
<reference evidence="1 2" key="1">
    <citation type="submission" date="2021-06" db="EMBL/GenBank/DDBJ databases">
        <title>Caerostris extrusa draft genome.</title>
        <authorList>
            <person name="Kono N."/>
            <person name="Arakawa K."/>
        </authorList>
    </citation>
    <scope>NUCLEOTIDE SEQUENCE [LARGE SCALE GENOMIC DNA]</scope>
</reference>
<dbReference type="EMBL" id="BPLR01006649">
    <property type="protein sequence ID" value="GIY11453.1"/>
    <property type="molecule type" value="Genomic_DNA"/>
</dbReference>
<sequence length="197" mass="21193">MTVLLLGTRLNSTDRPHEIVHQHPITITVPGTPQSINIPSSKAAPAIKCHLVLDLCCSLLFNGLPILIIVGFQSLSKCILGISGAVLSAGKLIAAFQIEVARGGSAQGQLIEEQHHSLFTQQIKFISTGLDETACQQRHALCPRGGFSYTFGRSWSPGVEDRTLHSVRGRGGAEYFNPPRTLSALCLNTGSVIQKRV</sequence>